<dbReference type="EMBL" id="OIVN01006462">
    <property type="protein sequence ID" value="SPD33595.1"/>
    <property type="molecule type" value="Genomic_DNA"/>
</dbReference>
<evidence type="ECO:0000256" key="2">
    <source>
        <dbReference type="SAM" id="MobiDB-lite"/>
    </source>
</evidence>
<dbReference type="Pfam" id="PF08284">
    <property type="entry name" value="RVP_2"/>
    <property type="match status" value="1"/>
</dbReference>
<keyword evidence="1" id="KW-0862">Zinc</keyword>
<dbReference type="GO" id="GO:0003676">
    <property type="term" value="F:nucleic acid binding"/>
    <property type="evidence" value="ECO:0007669"/>
    <property type="project" value="InterPro"/>
</dbReference>
<protein>
    <recommendedName>
        <fullName evidence="3">CCHC-type domain-containing protein</fullName>
    </recommendedName>
</protein>
<keyword evidence="1" id="KW-0863">Zinc-finger</keyword>
<dbReference type="PANTHER" id="PTHR15503:SF45">
    <property type="entry name" value="RNA-DIRECTED DNA POLYMERASE HOMOLOG"/>
    <property type="match status" value="1"/>
</dbReference>
<dbReference type="PANTHER" id="PTHR15503">
    <property type="entry name" value="LDOC1 RELATED"/>
    <property type="match status" value="1"/>
</dbReference>
<keyword evidence="1" id="KW-0479">Metal-binding</keyword>
<dbReference type="InterPro" id="IPR032567">
    <property type="entry name" value="RTL1-rel"/>
</dbReference>
<evidence type="ECO:0000259" key="3">
    <source>
        <dbReference type="PROSITE" id="PS50158"/>
    </source>
</evidence>
<dbReference type="Gene3D" id="2.40.70.10">
    <property type="entry name" value="Acid Proteases"/>
    <property type="match status" value="1"/>
</dbReference>
<dbReference type="InterPro" id="IPR036875">
    <property type="entry name" value="Znf_CCHC_sf"/>
</dbReference>
<sequence>MEKLFTTMGGTDDRRVTFVMFMLEGEANVWWTEEQRLLCGTSRQVTLEGNKTVTQYVVRFTELVRARETPSVQRGDQDFRGQSRGQHFQEGTGQDHIRHNVNGPTYGHTKRDANGSLGPVGKPAGSDNGRTFRTFTEGVTDVCHRCGKSHHGHQCPMTTGACFHCGQIGHFARDCTQHTGTFGSKPNGGQVKKQRVQGCVFALTQSDAEATPIVVTSTFVVLDRDARILIDTGSTHSFISTHFAYQINKIAEPLDFYLSVATPIGDNILTDKVFRSSNVCVGDRNLVVDLVHLDF</sequence>
<dbReference type="Pfam" id="PF00098">
    <property type="entry name" value="zf-CCHC"/>
    <property type="match status" value="1"/>
</dbReference>
<feature type="compositionally biased region" description="Polar residues" evidence="2">
    <location>
        <begin position="83"/>
        <end position="92"/>
    </location>
</feature>
<dbReference type="GO" id="GO:0008270">
    <property type="term" value="F:zinc ion binding"/>
    <property type="evidence" value="ECO:0007669"/>
    <property type="project" value="UniProtKB-KW"/>
</dbReference>
<dbReference type="SMART" id="SM00343">
    <property type="entry name" value="ZnF_C2HC"/>
    <property type="match status" value="1"/>
</dbReference>
<dbReference type="InterPro" id="IPR021109">
    <property type="entry name" value="Peptidase_aspartic_dom_sf"/>
</dbReference>
<dbReference type="InterPro" id="IPR001878">
    <property type="entry name" value="Znf_CCHC"/>
</dbReference>
<name>A0A2N9JAC5_FAGSY</name>
<feature type="domain" description="CCHC-type" evidence="3">
    <location>
        <begin position="162"/>
        <end position="177"/>
    </location>
</feature>
<reference evidence="4" key="1">
    <citation type="submission" date="2018-02" db="EMBL/GenBank/DDBJ databases">
        <authorList>
            <person name="Cohen D.B."/>
            <person name="Kent A.D."/>
        </authorList>
    </citation>
    <scope>NUCLEOTIDE SEQUENCE</scope>
</reference>
<gene>
    <name evidence="4" type="ORF">FSB_LOCUS61477</name>
</gene>
<dbReference type="SUPFAM" id="SSF57756">
    <property type="entry name" value="Retrovirus zinc finger-like domains"/>
    <property type="match status" value="1"/>
</dbReference>
<dbReference type="Gene3D" id="4.10.60.10">
    <property type="entry name" value="Zinc finger, CCHC-type"/>
    <property type="match status" value="1"/>
</dbReference>
<dbReference type="PROSITE" id="PS50158">
    <property type="entry name" value="ZF_CCHC"/>
    <property type="match status" value="1"/>
</dbReference>
<evidence type="ECO:0000256" key="1">
    <source>
        <dbReference type="PROSITE-ProRule" id="PRU00047"/>
    </source>
</evidence>
<accession>A0A2N9JAC5</accession>
<dbReference type="CDD" id="cd00303">
    <property type="entry name" value="retropepsin_like"/>
    <property type="match status" value="1"/>
</dbReference>
<feature type="region of interest" description="Disordered" evidence="2">
    <location>
        <begin position="69"/>
        <end position="129"/>
    </location>
</feature>
<proteinExistence type="predicted"/>
<organism evidence="4">
    <name type="scientific">Fagus sylvatica</name>
    <name type="common">Beechnut</name>
    <dbReference type="NCBI Taxonomy" id="28930"/>
    <lineage>
        <taxon>Eukaryota</taxon>
        <taxon>Viridiplantae</taxon>
        <taxon>Streptophyta</taxon>
        <taxon>Embryophyta</taxon>
        <taxon>Tracheophyta</taxon>
        <taxon>Spermatophyta</taxon>
        <taxon>Magnoliopsida</taxon>
        <taxon>eudicotyledons</taxon>
        <taxon>Gunneridae</taxon>
        <taxon>Pentapetalae</taxon>
        <taxon>rosids</taxon>
        <taxon>fabids</taxon>
        <taxon>Fagales</taxon>
        <taxon>Fagaceae</taxon>
        <taxon>Fagus</taxon>
    </lineage>
</organism>
<evidence type="ECO:0000313" key="4">
    <source>
        <dbReference type="EMBL" id="SPD33595.1"/>
    </source>
</evidence>
<dbReference type="AlphaFoldDB" id="A0A2N9JAC5"/>